<dbReference type="EMBL" id="VNHO01000008">
    <property type="protein sequence ID" value="TYP56728.1"/>
    <property type="molecule type" value="Genomic_DNA"/>
</dbReference>
<organism evidence="2 3">
    <name type="scientific">Thermosediminibacter litoriperuensis</name>
    <dbReference type="NCBI Taxonomy" id="291989"/>
    <lineage>
        <taxon>Bacteria</taxon>
        <taxon>Bacillati</taxon>
        <taxon>Bacillota</taxon>
        <taxon>Clostridia</taxon>
        <taxon>Thermosediminibacterales</taxon>
        <taxon>Thermosediminibacteraceae</taxon>
        <taxon>Thermosediminibacter</taxon>
    </lineage>
</organism>
<evidence type="ECO:0000313" key="2">
    <source>
        <dbReference type="EMBL" id="TYP56728.1"/>
    </source>
</evidence>
<feature type="region of interest" description="Disordered" evidence="1">
    <location>
        <begin position="41"/>
        <end position="68"/>
    </location>
</feature>
<protein>
    <submittedName>
        <fullName evidence="2">Uncharacterized protein</fullName>
    </submittedName>
</protein>
<dbReference type="OrthoDB" id="1729950at2"/>
<sequence>MDGANKDKEKVGVKRLVPHMDRLRFRGELVDDERPEKYELSGEFELKNPMKTPPNNLTVKNREKKEKE</sequence>
<dbReference type="AlphaFoldDB" id="A0A5S5AVH1"/>
<gene>
    <name evidence="2" type="ORF">LZ11_01009</name>
</gene>
<accession>A0A5S5AVH1</accession>
<evidence type="ECO:0000256" key="1">
    <source>
        <dbReference type="SAM" id="MobiDB-lite"/>
    </source>
</evidence>
<dbReference type="RefSeq" id="WP_148866793.1">
    <property type="nucleotide sequence ID" value="NZ_VNHO01000008.1"/>
</dbReference>
<comment type="caution">
    <text evidence="2">The sequence shown here is derived from an EMBL/GenBank/DDBJ whole genome shotgun (WGS) entry which is preliminary data.</text>
</comment>
<dbReference type="Proteomes" id="UP000322294">
    <property type="component" value="Unassembled WGS sequence"/>
</dbReference>
<name>A0A5S5AVH1_9FIRM</name>
<keyword evidence="3" id="KW-1185">Reference proteome</keyword>
<reference evidence="2 3" key="1">
    <citation type="submission" date="2019-07" db="EMBL/GenBank/DDBJ databases">
        <title>Genomic Encyclopedia of Type Strains, Phase I: the one thousand microbial genomes (KMG-I) project.</title>
        <authorList>
            <person name="Kyrpides N."/>
        </authorList>
    </citation>
    <scope>NUCLEOTIDE SEQUENCE [LARGE SCALE GENOMIC DNA]</scope>
    <source>
        <strain evidence="2 3">DSM 16647</strain>
    </source>
</reference>
<evidence type="ECO:0000313" key="3">
    <source>
        <dbReference type="Proteomes" id="UP000322294"/>
    </source>
</evidence>
<proteinExistence type="predicted"/>